<dbReference type="EMBL" id="VTES01000003">
    <property type="protein sequence ID" value="TYS63998.1"/>
    <property type="molecule type" value="Genomic_DNA"/>
</dbReference>
<sequence length="60" mass="6865">MPTLMIVLLLTAFCLFLALRQKKTIFLAIPFLGIFVYFLVQIILVPAPFLDTIKFIFSLS</sequence>
<dbReference type="AlphaFoldDB" id="A0A5D4R8X9"/>
<organism evidence="2 4">
    <name type="scientific">Bacillus infantis</name>
    <dbReference type="NCBI Taxonomy" id="324767"/>
    <lineage>
        <taxon>Bacteria</taxon>
        <taxon>Bacillati</taxon>
        <taxon>Bacillota</taxon>
        <taxon>Bacilli</taxon>
        <taxon>Bacillales</taxon>
        <taxon>Bacillaceae</taxon>
        <taxon>Bacillus</taxon>
    </lineage>
</organism>
<keyword evidence="1" id="KW-0472">Membrane</keyword>
<evidence type="ECO:0000256" key="1">
    <source>
        <dbReference type="SAM" id="Phobius"/>
    </source>
</evidence>
<evidence type="ECO:0000313" key="4">
    <source>
        <dbReference type="Proteomes" id="UP000322139"/>
    </source>
</evidence>
<name>A0A5D4R8X9_9BACI</name>
<evidence type="ECO:0000313" key="2">
    <source>
        <dbReference type="EMBL" id="TYS46999.1"/>
    </source>
</evidence>
<dbReference type="Proteomes" id="UP000323732">
    <property type="component" value="Unassembled WGS sequence"/>
</dbReference>
<dbReference type="EMBL" id="VTER01000007">
    <property type="protein sequence ID" value="TYS46999.1"/>
    <property type="molecule type" value="Genomic_DNA"/>
</dbReference>
<keyword evidence="1" id="KW-1133">Transmembrane helix</keyword>
<keyword evidence="1" id="KW-0812">Transmembrane</keyword>
<gene>
    <name evidence="3" type="ORF">FZD47_10880</name>
    <name evidence="2" type="ORF">FZD51_16190</name>
</gene>
<protein>
    <submittedName>
        <fullName evidence="2">Uncharacterized protein</fullName>
    </submittedName>
</protein>
<dbReference type="Proteomes" id="UP000322139">
    <property type="component" value="Unassembled WGS sequence"/>
</dbReference>
<proteinExistence type="predicted"/>
<dbReference type="RefSeq" id="WP_129612978.1">
    <property type="nucleotide sequence ID" value="NZ_JAIVAO010000001.1"/>
</dbReference>
<reference evidence="4 5" key="1">
    <citation type="submission" date="2019-08" db="EMBL/GenBank/DDBJ databases">
        <title>Bacillus genomes from the desert of Cuatro Cienegas, Coahuila.</title>
        <authorList>
            <person name="Olmedo-Alvarez G."/>
        </authorList>
    </citation>
    <scope>NUCLEOTIDE SEQUENCE [LARGE SCALE GENOMIC DNA]</scope>
    <source>
        <strain evidence="3 5">CH37_1T</strain>
        <strain evidence="2 4">CH446_14T</strain>
    </source>
</reference>
<evidence type="ECO:0000313" key="3">
    <source>
        <dbReference type="EMBL" id="TYS63998.1"/>
    </source>
</evidence>
<comment type="caution">
    <text evidence="2">The sequence shown here is derived from an EMBL/GenBank/DDBJ whole genome shotgun (WGS) entry which is preliminary data.</text>
</comment>
<feature type="transmembrane region" description="Helical" evidence="1">
    <location>
        <begin position="30"/>
        <end position="50"/>
    </location>
</feature>
<accession>A0A5D4R8X9</accession>
<evidence type="ECO:0000313" key="5">
    <source>
        <dbReference type="Proteomes" id="UP000323732"/>
    </source>
</evidence>